<dbReference type="PANTHER" id="PTHR43630">
    <property type="entry name" value="POLY-BETA-1,6-N-ACETYL-D-GLUCOSAMINE SYNTHASE"/>
    <property type="match status" value="1"/>
</dbReference>
<dbReference type="CDD" id="cd02511">
    <property type="entry name" value="Beta4Glucosyltransferase"/>
    <property type="match status" value="1"/>
</dbReference>
<dbReference type="InterPro" id="IPR001173">
    <property type="entry name" value="Glyco_trans_2-like"/>
</dbReference>
<organism evidence="3 4">
    <name type="scientific">Mucilaginibacter gossypii</name>
    <dbReference type="NCBI Taxonomy" id="551996"/>
    <lineage>
        <taxon>Bacteria</taxon>
        <taxon>Pseudomonadati</taxon>
        <taxon>Bacteroidota</taxon>
        <taxon>Sphingobacteriia</taxon>
        <taxon>Sphingobacteriales</taxon>
        <taxon>Sphingobacteriaceae</taxon>
        <taxon>Mucilaginibacter</taxon>
    </lineage>
</organism>
<dbReference type="Gene3D" id="3.90.550.10">
    <property type="entry name" value="Spore Coat Polysaccharide Biosynthesis Protein SpsA, Chain A"/>
    <property type="match status" value="1"/>
</dbReference>
<proteinExistence type="inferred from homology"/>
<reference evidence="4" key="1">
    <citation type="submission" date="2016-10" db="EMBL/GenBank/DDBJ databases">
        <authorList>
            <person name="Varghese N."/>
            <person name="Submissions S."/>
        </authorList>
    </citation>
    <scope>NUCLEOTIDE SEQUENCE [LARGE SCALE GENOMIC DNA]</scope>
    <source>
        <strain evidence="4">Gh-67</strain>
    </source>
</reference>
<dbReference type="EMBL" id="FNCG01000006">
    <property type="protein sequence ID" value="SDH02064.1"/>
    <property type="molecule type" value="Genomic_DNA"/>
</dbReference>
<dbReference type="Proteomes" id="UP000199705">
    <property type="component" value="Unassembled WGS sequence"/>
</dbReference>
<dbReference type="SUPFAM" id="SSF53448">
    <property type="entry name" value="Nucleotide-diphospho-sugar transferases"/>
    <property type="match status" value="1"/>
</dbReference>
<evidence type="ECO:0000313" key="3">
    <source>
        <dbReference type="EMBL" id="SDH02064.1"/>
    </source>
</evidence>
<dbReference type="Pfam" id="PF00535">
    <property type="entry name" value="Glycos_transf_2"/>
    <property type="match status" value="1"/>
</dbReference>
<gene>
    <name evidence="3" type="ORF">SAMN05192573_106103</name>
</gene>
<name>A0A1G7Z090_9SPHI</name>
<protein>
    <recommendedName>
        <fullName evidence="2">Glycosyltransferase 2-like domain-containing protein</fullName>
    </recommendedName>
</protein>
<evidence type="ECO:0000259" key="2">
    <source>
        <dbReference type="Pfam" id="PF00535"/>
    </source>
</evidence>
<feature type="domain" description="Glycosyltransferase 2-like" evidence="2">
    <location>
        <begin position="5"/>
        <end position="118"/>
    </location>
</feature>
<dbReference type="PANTHER" id="PTHR43630:SF2">
    <property type="entry name" value="GLYCOSYLTRANSFERASE"/>
    <property type="match status" value="1"/>
</dbReference>
<evidence type="ECO:0000313" key="4">
    <source>
        <dbReference type="Proteomes" id="UP000199705"/>
    </source>
</evidence>
<comment type="similarity">
    <text evidence="1">Belongs to the glycosyltransferase 2 family. WaaE/KdtX subfamily.</text>
</comment>
<dbReference type="InterPro" id="IPR029044">
    <property type="entry name" value="Nucleotide-diphossugar_trans"/>
</dbReference>
<accession>A0A1G7Z090</accession>
<dbReference type="AlphaFoldDB" id="A0A1G7Z090"/>
<keyword evidence="4" id="KW-1185">Reference proteome</keyword>
<dbReference type="RefSeq" id="WP_091167877.1">
    <property type="nucleotide sequence ID" value="NZ_FNCG01000006.1"/>
</dbReference>
<dbReference type="STRING" id="551996.SAMN05192573_106103"/>
<sequence length="267" mass="30521">MVPVSVVIITKNEAALIEDCIKMASLITDDIVVIDNDSTDGTPLIASRYGCRVFQKSWSGYGANKNKGVAQARYNWILSIDADEVLDLELIKSLHNLTFDKPNVVYDIKFKSYFGKKLIRFGNWGNDHHVRLFNRSLVKWGETEVHETLLLPSDAEIKSIAGYIQHHSVTDIDDFKRKAILYAQLSAAKYYKAGKKATFIKLYFSPAFGFLRNYIIRLGFLDGAEGLAIARVIYKNTRLKYAYLKQYKELSQTRNTYRNELAIEQIN</sequence>
<evidence type="ECO:0000256" key="1">
    <source>
        <dbReference type="ARBA" id="ARBA00038494"/>
    </source>
</evidence>